<dbReference type="Proteomes" id="UP000762676">
    <property type="component" value="Unassembled WGS sequence"/>
</dbReference>
<accession>A0AAV4FN02</accession>
<protein>
    <submittedName>
        <fullName evidence="1">Uncharacterized protein</fullName>
    </submittedName>
</protein>
<organism evidence="1 2">
    <name type="scientific">Elysia marginata</name>
    <dbReference type="NCBI Taxonomy" id="1093978"/>
    <lineage>
        <taxon>Eukaryota</taxon>
        <taxon>Metazoa</taxon>
        <taxon>Spiralia</taxon>
        <taxon>Lophotrochozoa</taxon>
        <taxon>Mollusca</taxon>
        <taxon>Gastropoda</taxon>
        <taxon>Heterobranchia</taxon>
        <taxon>Euthyneura</taxon>
        <taxon>Panpulmonata</taxon>
        <taxon>Sacoglossa</taxon>
        <taxon>Placobranchoidea</taxon>
        <taxon>Plakobranchidae</taxon>
        <taxon>Elysia</taxon>
    </lineage>
</organism>
<sequence length="94" mass="10551">MVHRVLTRGMLLADDATLATHSEEALQRLISCFADACREFALTIFSLKKTSTNGQHVDTAIYHHRRTDPGSCRQTNIPRLLNLEQPVHGRRALG</sequence>
<comment type="caution">
    <text evidence="1">The sequence shown here is derived from an EMBL/GenBank/DDBJ whole genome shotgun (WGS) entry which is preliminary data.</text>
</comment>
<keyword evidence="2" id="KW-1185">Reference proteome</keyword>
<gene>
    <name evidence="1" type="ORF">ElyMa_003899000</name>
</gene>
<evidence type="ECO:0000313" key="1">
    <source>
        <dbReference type="EMBL" id="GFR74683.1"/>
    </source>
</evidence>
<proteinExistence type="predicted"/>
<dbReference type="EMBL" id="BMAT01007937">
    <property type="protein sequence ID" value="GFR74683.1"/>
    <property type="molecule type" value="Genomic_DNA"/>
</dbReference>
<evidence type="ECO:0000313" key="2">
    <source>
        <dbReference type="Proteomes" id="UP000762676"/>
    </source>
</evidence>
<name>A0AAV4FN02_9GAST</name>
<dbReference type="AlphaFoldDB" id="A0AAV4FN02"/>
<reference evidence="1 2" key="1">
    <citation type="journal article" date="2021" name="Elife">
        <title>Chloroplast acquisition without the gene transfer in kleptoplastic sea slugs, Plakobranchus ocellatus.</title>
        <authorList>
            <person name="Maeda T."/>
            <person name="Takahashi S."/>
            <person name="Yoshida T."/>
            <person name="Shimamura S."/>
            <person name="Takaki Y."/>
            <person name="Nagai Y."/>
            <person name="Toyoda A."/>
            <person name="Suzuki Y."/>
            <person name="Arimoto A."/>
            <person name="Ishii H."/>
            <person name="Satoh N."/>
            <person name="Nishiyama T."/>
            <person name="Hasebe M."/>
            <person name="Maruyama T."/>
            <person name="Minagawa J."/>
            <person name="Obokata J."/>
            <person name="Shigenobu S."/>
        </authorList>
    </citation>
    <scope>NUCLEOTIDE SEQUENCE [LARGE SCALE GENOMIC DNA]</scope>
</reference>